<evidence type="ECO:0000256" key="1">
    <source>
        <dbReference type="ARBA" id="ARBA00011245"/>
    </source>
</evidence>
<comment type="subunit">
    <text evidence="1">Monomer.</text>
</comment>
<evidence type="ECO:0000313" key="6">
    <source>
        <dbReference type="EMBL" id="NXJ06250.1"/>
    </source>
</evidence>
<proteinExistence type="predicted"/>
<dbReference type="Pfam" id="PF13489">
    <property type="entry name" value="Methyltransf_23"/>
    <property type="match status" value="1"/>
</dbReference>
<sequence>MASPMKNLLTDLSRYVRCFRVFLAKSTEHQTMLQFVEQQLAGLLASTVSGKSAINILSVGGGAGEIDLQIISTLQANYPGVAIKNEVIEASADQVLKYKECVAAMSNLGNVKFTRHEETADDFESQRKAEKKSQKWDFIHMIQILYYVKDIPATIRYFHSLLGAQAKLLIILVSGEGTSGWETLWRKYGSSFPTDDLCTFISSADINEILDPLGLKYTIHELPSQMDITCCFTKGDKDGELLLDFLAETCEFSKTVPPELQQQVLEELRKPGCSENKNGKVFFNNNLSVIVVEP</sequence>
<evidence type="ECO:0000256" key="2">
    <source>
        <dbReference type="ARBA" id="ARBA00022603"/>
    </source>
</evidence>
<dbReference type="GO" id="GO:0032259">
    <property type="term" value="P:methylation"/>
    <property type="evidence" value="ECO:0007669"/>
    <property type="project" value="UniProtKB-KW"/>
</dbReference>
<feature type="binding site" evidence="5">
    <location>
        <position position="285"/>
    </location>
    <ligand>
        <name>substrate</name>
    </ligand>
</feature>
<evidence type="ECO:0000313" key="7">
    <source>
        <dbReference type="Proteomes" id="UP000522663"/>
    </source>
</evidence>
<dbReference type="InterPro" id="IPR016673">
    <property type="entry name" value="HHMT-like"/>
</dbReference>
<keyword evidence="7" id="KW-1185">Reference proteome</keyword>
<dbReference type="Proteomes" id="UP000522663">
    <property type="component" value="Unassembled WGS sequence"/>
</dbReference>
<dbReference type="FunFam" id="3.40.50.150:FF:000118">
    <property type="entry name" value="Histamine N-methyltransferase"/>
    <property type="match status" value="1"/>
</dbReference>
<accession>A0A7K9YAY2</accession>
<dbReference type="OrthoDB" id="5984880at2759"/>
<gene>
    <name evidence="6" type="primary">Hnmt</name>
    <name evidence="6" type="ORF">ODOGUJ_R11104</name>
</gene>
<protein>
    <submittedName>
        <fullName evidence="6">HNMT methyltransferase</fullName>
    </submittedName>
</protein>
<dbReference type="CDD" id="cd02440">
    <property type="entry name" value="AdoMet_MTases"/>
    <property type="match status" value="1"/>
</dbReference>
<organism evidence="6 7">
    <name type="scientific">Odontophorus gujanensis</name>
    <name type="common">marbled wood quail</name>
    <dbReference type="NCBI Taxonomy" id="886794"/>
    <lineage>
        <taxon>Eukaryota</taxon>
        <taxon>Metazoa</taxon>
        <taxon>Chordata</taxon>
        <taxon>Craniata</taxon>
        <taxon>Vertebrata</taxon>
        <taxon>Euteleostomi</taxon>
        <taxon>Archelosauria</taxon>
        <taxon>Archosauria</taxon>
        <taxon>Dinosauria</taxon>
        <taxon>Saurischia</taxon>
        <taxon>Theropoda</taxon>
        <taxon>Coelurosauria</taxon>
        <taxon>Aves</taxon>
        <taxon>Neognathae</taxon>
        <taxon>Galloanserae</taxon>
        <taxon>Galliformes</taxon>
        <taxon>Odontophoridae</taxon>
        <taxon>Odontophorus</taxon>
    </lineage>
</organism>
<dbReference type="Gene3D" id="3.40.50.150">
    <property type="entry name" value="Vaccinia Virus protein VP39"/>
    <property type="match status" value="1"/>
</dbReference>
<feature type="binding site" evidence="5">
    <location>
        <position position="28"/>
    </location>
    <ligand>
        <name>substrate</name>
    </ligand>
</feature>
<dbReference type="GO" id="GO:0008170">
    <property type="term" value="F:N-methyltransferase activity"/>
    <property type="evidence" value="ECO:0007669"/>
    <property type="project" value="InterPro"/>
</dbReference>
<dbReference type="AlphaFoldDB" id="A0A7K9YAY2"/>
<evidence type="ECO:0000256" key="5">
    <source>
        <dbReference type="PIRSR" id="PIRSR016616-2"/>
    </source>
</evidence>
<feature type="non-terminal residue" evidence="6">
    <location>
        <position position="294"/>
    </location>
</feature>
<dbReference type="SUPFAM" id="SSF53335">
    <property type="entry name" value="S-adenosyl-L-methionine-dependent methyltransferases"/>
    <property type="match status" value="1"/>
</dbReference>
<dbReference type="PIRSF" id="PIRSF016616">
    <property type="entry name" value="HHMT"/>
    <property type="match status" value="1"/>
</dbReference>
<dbReference type="EMBL" id="VXAB01003193">
    <property type="protein sequence ID" value="NXJ06250.1"/>
    <property type="molecule type" value="Genomic_DNA"/>
</dbReference>
<name>A0A7K9YAY2_9GALL</name>
<dbReference type="InterPro" id="IPR029063">
    <property type="entry name" value="SAM-dependent_MTases_sf"/>
</dbReference>
<evidence type="ECO:0000256" key="3">
    <source>
        <dbReference type="ARBA" id="ARBA00022679"/>
    </source>
</evidence>
<keyword evidence="3 6" id="KW-0808">Transferase</keyword>
<evidence type="ECO:0000256" key="4">
    <source>
        <dbReference type="ARBA" id="ARBA00022691"/>
    </source>
</evidence>
<feature type="non-terminal residue" evidence="6">
    <location>
        <position position="1"/>
    </location>
</feature>
<keyword evidence="4" id="KW-0949">S-adenosyl-L-methionine</keyword>
<keyword evidence="2 6" id="KW-0489">Methyltransferase</keyword>
<reference evidence="6 7" key="1">
    <citation type="submission" date="2019-09" db="EMBL/GenBank/DDBJ databases">
        <title>Bird 10,000 Genomes (B10K) Project - Family phase.</title>
        <authorList>
            <person name="Zhang G."/>
        </authorList>
    </citation>
    <scope>NUCLEOTIDE SEQUENCE [LARGE SCALE GENOMIC DNA]</scope>
    <source>
        <strain evidence="6">B10K-DU-001-53</strain>
        <tissue evidence="6">Muscle</tissue>
    </source>
</reference>
<comment type="caution">
    <text evidence="6">The sequence shown here is derived from an EMBL/GenBank/DDBJ whole genome shotgun (WGS) entry which is preliminary data.</text>
</comment>
<dbReference type="PROSITE" id="PS51597">
    <property type="entry name" value="SAM_HNMT"/>
    <property type="match status" value="1"/>
</dbReference>